<dbReference type="AlphaFoldDB" id="A0A538TVJ4"/>
<dbReference type="CDD" id="cd00609">
    <property type="entry name" value="AAT_like"/>
    <property type="match status" value="1"/>
</dbReference>
<dbReference type="Gene3D" id="3.40.640.10">
    <property type="entry name" value="Type I PLP-dependent aspartate aminotransferase-like (Major domain)"/>
    <property type="match status" value="1"/>
</dbReference>
<evidence type="ECO:0000256" key="5">
    <source>
        <dbReference type="ARBA" id="ARBA00022898"/>
    </source>
</evidence>
<comment type="caution">
    <text evidence="7">The sequence shown here is derived from an EMBL/GenBank/DDBJ whole genome shotgun (WGS) entry which is preliminary data.</text>
</comment>
<comment type="cofactor">
    <cofactor evidence="1">
        <name>pyridoxal 5'-phosphate</name>
        <dbReference type="ChEBI" id="CHEBI:597326"/>
    </cofactor>
</comment>
<reference evidence="7 8" key="1">
    <citation type="journal article" date="2019" name="Nat. Microbiol.">
        <title>Mediterranean grassland soil C-N compound turnover is dependent on rainfall and depth, and is mediated by genomically divergent microorganisms.</title>
        <authorList>
            <person name="Diamond S."/>
            <person name="Andeer P.F."/>
            <person name="Li Z."/>
            <person name="Crits-Christoph A."/>
            <person name="Burstein D."/>
            <person name="Anantharaman K."/>
            <person name="Lane K.R."/>
            <person name="Thomas B.C."/>
            <person name="Pan C."/>
            <person name="Northen T.R."/>
            <person name="Banfield J.F."/>
        </authorList>
    </citation>
    <scope>NUCLEOTIDE SEQUENCE [LARGE SCALE GENOMIC DNA]</scope>
    <source>
        <strain evidence="7">WS_8</strain>
    </source>
</reference>
<feature type="domain" description="Aminotransferase class I/classII large" evidence="6">
    <location>
        <begin position="87"/>
        <end position="440"/>
    </location>
</feature>
<evidence type="ECO:0000259" key="6">
    <source>
        <dbReference type="Pfam" id="PF00155"/>
    </source>
</evidence>
<keyword evidence="3 7" id="KW-0032">Aminotransferase</keyword>
<dbReference type="Pfam" id="PF00155">
    <property type="entry name" value="Aminotran_1_2"/>
    <property type="match status" value="1"/>
</dbReference>
<dbReference type="Gene3D" id="3.90.1150.10">
    <property type="entry name" value="Aspartate Aminotransferase, domain 1"/>
    <property type="match status" value="1"/>
</dbReference>
<dbReference type="GO" id="GO:0006520">
    <property type="term" value="P:amino acid metabolic process"/>
    <property type="evidence" value="ECO:0007669"/>
    <property type="project" value="InterPro"/>
</dbReference>
<keyword evidence="4 7" id="KW-0808">Transferase</keyword>
<name>A0A538TVJ4_UNCEI</name>
<dbReference type="EMBL" id="VBOY01000033">
    <property type="protein sequence ID" value="TMQ67645.1"/>
    <property type="molecule type" value="Genomic_DNA"/>
</dbReference>
<proteinExistence type="inferred from homology"/>
<keyword evidence="5" id="KW-0663">Pyridoxal phosphate</keyword>
<evidence type="ECO:0000256" key="3">
    <source>
        <dbReference type="ARBA" id="ARBA00022576"/>
    </source>
</evidence>
<dbReference type="PANTHER" id="PTHR46383">
    <property type="entry name" value="ASPARTATE AMINOTRANSFERASE"/>
    <property type="match status" value="1"/>
</dbReference>
<organism evidence="7 8">
    <name type="scientific">Eiseniibacteriota bacterium</name>
    <dbReference type="NCBI Taxonomy" id="2212470"/>
    <lineage>
        <taxon>Bacteria</taxon>
        <taxon>Candidatus Eiseniibacteriota</taxon>
    </lineage>
</organism>
<dbReference type="InterPro" id="IPR015424">
    <property type="entry name" value="PyrdxlP-dep_Trfase"/>
</dbReference>
<evidence type="ECO:0000313" key="8">
    <source>
        <dbReference type="Proteomes" id="UP000316609"/>
    </source>
</evidence>
<dbReference type="InterPro" id="IPR004839">
    <property type="entry name" value="Aminotransferase_I/II_large"/>
</dbReference>
<dbReference type="InterPro" id="IPR050596">
    <property type="entry name" value="AspAT/PAT-like"/>
</dbReference>
<gene>
    <name evidence="7" type="ORF">E6K78_03895</name>
</gene>
<accession>A0A538TVJ4</accession>
<dbReference type="InterPro" id="IPR015421">
    <property type="entry name" value="PyrdxlP-dep_Trfase_major"/>
</dbReference>
<comment type="similarity">
    <text evidence="2">Belongs to the class-I pyridoxal-phosphate-dependent aminotransferase family.</text>
</comment>
<evidence type="ECO:0000256" key="4">
    <source>
        <dbReference type="ARBA" id="ARBA00022679"/>
    </source>
</evidence>
<dbReference type="GO" id="GO:0008483">
    <property type="term" value="F:transaminase activity"/>
    <property type="evidence" value="ECO:0007669"/>
    <property type="project" value="UniProtKB-KW"/>
</dbReference>
<dbReference type="Proteomes" id="UP000316609">
    <property type="component" value="Unassembled WGS sequence"/>
</dbReference>
<evidence type="ECO:0000256" key="2">
    <source>
        <dbReference type="ARBA" id="ARBA00007441"/>
    </source>
</evidence>
<protein>
    <submittedName>
        <fullName evidence="7">Aminotransferase class I/II-fold pyridoxal phosphate-dependent enzyme</fullName>
    </submittedName>
</protein>
<dbReference type="SUPFAM" id="SSF53383">
    <property type="entry name" value="PLP-dependent transferases"/>
    <property type="match status" value="1"/>
</dbReference>
<dbReference type="InterPro" id="IPR015422">
    <property type="entry name" value="PyrdxlP-dep_Trfase_small"/>
</dbReference>
<dbReference type="GO" id="GO:0030170">
    <property type="term" value="F:pyridoxal phosphate binding"/>
    <property type="evidence" value="ECO:0007669"/>
    <property type="project" value="InterPro"/>
</dbReference>
<sequence length="453" mass="48249">MSRRSNLDMVGPFLERACAGTAPIEASSMPPATVLARPGNRVISDGSALREDPFMPRLIADRPVLRMTSELGRVMAAAEARQRAGQKVLHLERGEPDFDTPAHIVEALAAAARSGETHYPDARGTNTLRGALRDKLARENGMRCEPDDIVITNGGTHALFIAFQALLGPEDEILVLSPHWMAIPKLVALAHRATLRAVPAYLDVNGGTLDPAGLARRLAVAVGPRTRGIYLNTPNNPTGAVLARDHLAAIAALALERDLWVVSDEAYEHLLFDDARHVSIASLPGMAERTLTAFTFSKSYAMTGWRVGYLASPPALRDVVGPLLAFYTTHGVFPAAQAAALAAVTGPQDAVAVMRSAYQERRDLLLAGLAGSGVRVPPPRGAFYAFADVTAALGGRDVWGLIDEWLALGLAALPGTAFGADYGGWVRLSLAARREDIADAAAVLRNRYAAVRA</sequence>
<evidence type="ECO:0000313" key="7">
    <source>
        <dbReference type="EMBL" id="TMQ67645.1"/>
    </source>
</evidence>
<evidence type="ECO:0000256" key="1">
    <source>
        <dbReference type="ARBA" id="ARBA00001933"/>
    </source>
</evidence>